<feature type="domain" description="STAS" evidence="1">
    <location>
        <begin position="12"/>
        <end position="114"/>
    </location>
</feature>
<dbReference type="OrthoDB" id="3405891at2"/>
<dbReference type="InterPro" id="IPR002645">
    <property type="entry name" value="STAS_dom"/>
</dbReference>
<dbReference type="Proteomes" id="UP000317982">
    <property type="component" value="Unassembled WGS sequence"/>
</dbReference>
<organism evidence="2 3">
    <name type="scientific">Cryptosporangium phraense</name>
    <dbReference type="NCBI Taxonomy" id="2593070"/>
    <lineage>
        <taxon>Bacteria</taxon>
        <taxon>Bacillati</taxon>
        <taxon>Actinomycetota</taxon>
        <taxon>Actinomycetes</taxon>
        <taxon>Cryptosporangiales</taxon>
        <taxon>Cryptosporangiaceae</taxon>
        <taxon>Cryptosporangium</taxon>
    </lineage>
</organism>
<dbReference type="AlphaFoldDB" id="A0A545AVS9"/>
<dbReference type="Pfam" id="PF01740">
    <property type="entry name" value="STAS"/>
    <property type="match status" value="1"/>
</dbReference>
<protein>
    <submittedName>
        <fullName evidence="2">STAS domain-containing protein</fullName>
    </submittedName>
</protein>
<dbReference type="CDD" id="cd07043">
    <property type="entry name" value="STAS_anti-anti-sigma_factors"/>
    <property type="match status" value="1"/>
</dbReference>
<sequence length="122" mass="13220">MGRGQAGTMIPIVSVRVVEAFTAAQLPLIRAAVEEVLAVSPRVVVLELDECPAIDAAGVAYVVDLHRRLRRDERRLEVHHPTERVRRVLTHLRLDRILPVRPAASSLDGDAPAAGAAVVGVR</sequence>
<dbReference type="PROSITE" id="PS50801">
    <property type="entry name" value="STAS"/>
    <property type="match status" value="1"/>
</dbReference>
<proteinExistence type="predicted"/>
<evidence type="ECO:0000313" key="3">
    <source>
        <dbReference type="Proteomes" id="UP000317982"/>
    </source>
</evidence>
<dbReference type="SUPFAM" id="SSF52091">
    <property type="entry name" value="SpoIIaa-like"/>
    <property type="match status" value="1"/>
</dbReference>
<comment type="caution">
    <text evidence="2">The sequence shown here is derived from an EMBL/GenBank/DDBJ whole genome shotgun (WGS) entry which is preliminary data.</text>
</comment>
<dbReference type="InParanoid" id="A0A545AVS9"/>
<name>A0A545AVS9_9ACTN</name>
<reference evidence="2 3" key="1">
    <citation type="submission" date="2019-07" db="EMBL/GenBank/DDBJ databases">
        <title>Cryptosporangium phraense sp. nov., isolated from plant litter.</title>
        <authorList>
            <person name="Suriyachadkun C."/>
        </authorList>
    </citation>
    <scope>NUCLEOTIDE SEQUENCE [LARGE SCALE GENOMIC DNA]</scope>
    <source>
        <strain evidence="2 3">A-T 5661</strain>
    </source>
</reference>
<evidence type="ECO:0000259" key="1">
    <source>
        <dbReference type="PROSITE" id="PS50801"/>
    </source>
</evidence>
<dbReference type="InterPro" id="IPR036513">
    <property type="entry name" value="STAS_dom_sf"/>
</dbReference>
<gene>
    <name evidence="2" type="ORF">FL583_12080</name>
</gene>
<dbReference type="Gene3D" id="3.30.750.24">
    <property type="entry name" value="STAS domain"/>
    <property type="match status" value="1"/>
</dbReference>
<dbReference type="EMBL" id="VIRS01000007">
    <property type="protein sequence ID" value="TQS44705.1"/>
    <property type="molecule type" value="Genomic_DNA"/>
</dbReference>
<keyword evidence="3" id="KW-1185">Reference proteome</keyword>
<evidence type="ECO:0000313" key="2">
    <source>
        <dbReference type="EMBL" id="TQS44705.1"/>
    </source>
</evidence>
<accession>A0A545AVS9</accession>